<dbReference type="GO" id="GO:0004519">
    <property type="term" value="F:endonuclease activity"/>
    <property type="evidence" value="ECO:0007669"/>
    <property type="project" value="UniProtKB-KW"/>
</dbReference>
<keyword evidence="2" id="KW-0540">Nuclease</keyword>
<keyword evidence="2" id="KW-0378">Hydrolase</keyword>
<gene>
    <name evidence="2" type="ORF">BAR24066_06617</name>
</gene>
<evidence type="ECO:0000313" key="3">
    <source>
        <dbReference type="Proteomes" id="UP000494172"/>
    </source>
</evidence>
<name>A0A9Q9SQ91_9BURK</name>
<accession>A0A9Q9SQ91</accession>
<dbReference type="RefSeq" id="WP_174994360.1">
    <property type="nucleotide sequence ID" value="NZ_CABVPX010000040.1"/>
</dbReference>
<comment type="caution">
    <text evidence="2">The sequence shown here is derived from an EMBL/GenBank/DDBJ whole genome shotgun (WGS) entry which is preliminary data.</text>
</comment>
<feature type="region of interest" description="Disordered" evidence="1">
    <location>
        <begin position="164"/>
        <end position="187"/>
    </location>
</feature>
<evidence type="ECO:0000313" key="2">
    <source>
        <dbReference type="EMBL" id="VWC35463.1"/>
    </source>
</evidence>
<keyword evidence="2" id="KW-0255">Endonuclease</keyword>
<evidence type="ECO:0000256" key="1">
    <source>
        <dbReference type="SAM" id="MobiDB-lite"/>
    </source>
</evidence>
<organism evidence="2 3">
    <name type="scientific">Burkholderia arboris</name>
    <dbReference type="NCBI Taxonomy" id="488730"/>
    <lineage>
        <taxon>Bacteria</taxon>
        <taxon>Pseudomonadati</taxon>
        <taxon>Pseudomonadota</taxon>
        <taxon>Betaproteobacteria</taxon>
        <taxon>Burkholderiales</taxon>
        <taxon>Burkholderiaceae</taxon>
        <taxon>Burkholderia</taxon>
        <taxon>Burkholderia cepacia complex</taxon>
    </lineage>
</organism>
<dbReference type="EMBL" id="CABVPX010000040">
    <property type="protein sequence ID" value="VWC35463.1"/>
    <property type="molecule type" value="Genomic_DNA"/>
</dbReference>
<sequence length="220" mass="24183">MVPFDPLAVENVGVTLAVELLEQPLLPLPPKTSFTGAGVYALYYTGNHSAYADLLTLDGAGGTRYPVYIGKAVRENAKQGFNPRPTTRAKIWERLGQHAESIRAIQDAGNDLDLRLEDFRCRHLVLNDAYITLAESVLITTFRPAWNGMGFGSKVVGGERMTSRPSLWDSLHPGRGGRPAGTAERGQLAQDKIKESIHKLSAGSNDPRIAKMLEKIRRFL</sequence>
<dbReference type="Proteomes" id="UP000494172">
    <property type="component" value="Unassembled WGS sequence"/>
</dbReference>
<dbReference type="InterPro" id="IPR018575">
    <property type="entry name" value="Restrct_endonuc_II_Eco29kI"/>
</dbReference>
<protein>
    <submittedName>
        <fullName evidence="2">Eco29kI restriction endonuclease</fullName>
    </submittedName>
</protein>
<reference evidence="2 3" key="1">
    <citation type="submission" date="2019-09" db="EMBL/GenBank/DDBJ databases">
        <authorList>
            <person name="Depoorter E."/>
        </authorList>
    </citation>
    <scope>NUCLEOTIDE SEQUENCE [LARGE SCALE GENOMIC DNA]</scope>
    <source>
        <strain evidence="2">LMG 24066</strain>
    </source>
</reference>
<dbReference type="Pfam" id="PF09517">
    <property type="entry name" value="RE_Eco29kI"/>
    <property type="match status" value="1"/>
</dbReference>
<dbReference type="AlphaFoldDB" id="A0A9Q9SQ91"/>
<proteinExistence type="predicted"/>